<gene>
    <name evidence="8" type="ORF">X474_11710</name>
</gene>
<dbReference type="InterPro" id="IPR041921">
    <property type="entry name" value="NuoE_N"/>
</dbReference>
<protein>
    <submittedName>
        <fullName evidence="8">NADH dehydrogenase subunit E</fullName>
    </submittedName>
</protein>
<dbReference type="AlphaFoldDB" id="A0A0D2GFE2"/>
<dbReference type="GO" id="GO:0051537">
    <property type="term" value="F:2 iron, 2 sulfur cluster binding"/>
    <property type="evidence" value="ECO:0007669"/>
    <property type="project" value="UniProtKB-KW"/>
</dbReference>
<feature type="binding site" evidence="7">
    <location>
        <position position="108"/>
    </location>
    <ligand>
        <name>[2Fe-2S] cluster</name>
        <dbReference type="ChEBI" id="CHEBI:190135"/>
    </ligand>
</feature>
<evidence type="ECO:0000313" key="8">
    <source>
        <dbReference type="EMBL" id="KIX13657.1"/>
    </source>
</evidence>
<dbReference type="InParanoid" id="A0A0D2GFE2"/>
<dbReference type="PANTHER" id="PTHR43342">
    <property type="entry name" value="NADH-QUINONE OXIDOREDUCTASE, E SUBUNIT"/>
    <property type="match status" value="1"/>
</dbReference>
<dbReference type="PANTHER" id="PTHR43342:SF1">
    <property type="entry name" value="BIFURCATING [FEFE] HYDROGENASE GAMMA SUBUNIT"/>
    <property type="match status" value="1"/>
</dbReference>
<organism evidence="8 9">
    <name type="scientific">Dethiosulfatarculus sandiegensis</name>
    <dbReference type="NCBI Taxonomy" id="1429043"/>
    <lineage>
        <taxon>Bacteria</taxon>
        <taxon>Pseudomonadati</taxon>
        <taxon>Thermodesulfobacteriota</taxon>
        <taxon>Desulfarculia</taxon>
        <taxon>Desulfarculales</taxon>
        <taxon>Desulfarculaceae</taxon>
        <taxon>Dethiosulfatarculus</taxon>
    </lineage>
</organism>
<dbReference type="InterPro" id="IPR042128">
    <property type="entry name" value="NuoE_dom"/>
</dbReference>
<evidence type="ECO:0000256" key="1">
    <source>
        <dbReference type="ARBA" id="ARBA00010643"/>
    </source>
</evidence>
<comment type="caution">
    <text evidence="8">The sequence shown here is derived from an EMBL/GenBank/DDBJ whole genome shotgun (WGS) entry which is preliminary data.</text>
</comment>
<dbReference type="PIRSF" id="PIRSF000216">
    <property type="entry name" value="NADH_DH_24kDa"/>
    <property type="match status" value="1"/>
</dbReference>
<accession>A0A0D2GFE2</accession>
<name>A0A0D2GFE2_9BACT</name>
<dbReference type="GO" id="GO:0046872">
    <property type="term" value="F:metal ion binding"/>
    <property type="evidence" value="ECO:0007669"/>
    <property type="project" value="UniProtKB-KW"/>
</dbReference>
<keyword evidence="3 7" id="KW-0479">Metal-binding</keyword>
<dbReference type="Gene3D" id="3.40.30.10">
    <property type="entry name" value="Glutaredoxin"/>
    <property type="match status" value="1"/>
</dbReference>
<dbReference type="STRING" id="1429043.X474_11710"/>
<evidence type="ECO:0000313" key="9">
    <source>
        <dbReference type="Proteomes" id="UP000032233"/>
    </source>
</evidence>
<comment type="cofactor">
    <cofactor evidence="7">
        <name>[2Fe-2S] cluster</name>
        <dbReference type="ChEBI" id="CHEBI:190135"/>
    </cofactor>
    <text evidence="7">Binds 1 [2Fe-2S] cluster.</text>
</comment>
<keyword evidence="5 7" id="KW-0411">Iron-sulfur</keyword>
<dbReference type="InterPro" id="IPR002023">
    <property type="entry name" value="NuoE-like"/>
</dbReference>
<reference evidence="8 9" key="1">
    <citation type="submission" date="2013-11" db="EMBL/GenBank/DDBJ databases">
        <title>Metagenomic analysis of a methanogenic consortium involved in long chain n-alkane degradation.</title>
        <authorList>
            <person name="Davidova I.A."/>
            <person name="Callaghan A.V."/>
            <person name="Wawrik B."/>
            <person name="Pruitt S."/>
            <person name="Marks C."/>
            <person name="Duncan K.E."/>
            <person name="Suflita J.M."/>
        </authorList>
    </citation>
    <scope>NUCLEOTIDE SEQUENCE [LARGE SCALE GENOMIC DNA]</scope>
    <source>
        <strain evidence="8 9">SPR</strain>
    </source>
</reference>
<dbReference type="Pfam" id="PF01257">
    <property type="entry name" value="2Fe-2S_thioredx"/>
    <property type="match status" value="1"/>
</dbReference>
<dbReference type="SUPFAM" id="SSF52833">
    <property type="entry name" value="Thioredoxin-like"/>
    <property type="match status" value="1"/>
</dbReference>
<evidence type="ECO:0000256" key="7">
    <source>
        <dbReference type="PIRSR" id="PIRSR000216-1"/>
    </source>
</evidence>
<dbReference type="Proteomes" id="UP000032233">
    <property type="component" value="Unassembled WGS sequence"/>
</dbReference>
<feature type="binding site" evidence="7">
    <location>
        <position position="67"/>
    </location>
    <ligand>
        <name>[2Fe-2S] cluster</name>
        <dbReference type="ChEBI" id="CHEBI:190135"/>
    </ligand>
</feature>
<keyword evidence="9" id="KW-1185">Reference proteome</keyword>
<dbReference type="EMBL" id="AZAC01000014">
    <property type="protein sequence ID" value="KIX13657.1"/>
    <property type="molecule type" value="Genomic_DNA"/>
</dbReference>
<keyword evidence="2 7" id="KW-0001">2Fe-2S</keyword>
<keyword evidence="4 7" id="KW-0408">Iron</keyword>
<dbReference type="GO" id="GO:0016491">
    <property type="term" value="F:oxidoreductase activity"/>
    <property type="evidence" value="ECO:0007669"/>
    <property type="project" value="InterPro"/>
</dbReference>
<dbReference type="InterPro" id="IPR028431">
    <property type="entry name" value="NADP_DH_HndA-like"/>
</dbReference>
<evidence type="ECO:0000256" key="3">
    <source>
        <dbReference type="ARBA" id="ARBA00022723"/>
    </source>
</evidence>
<dbReference type="Gene3D" id="1.10.10.1590">
    <property type="entry name" value="NADH-quinone oxidoreductase subunit E"/>
    <property type="match status" value="1"/>
</dbReference>
<feature type="binding site" evidence="7">
    <location>
        <position position="112"/>
    </location>
    <ligand>
        <name>[2Fe-2S] cluster</name>
        <dbReference type="ChEBI" id="CHEBI:190135"/>
    </ligand>
</feature>
<proteinExistence type="inferred from homology"/>
<comment type="similarity">
    <text evidence="1">Belongs to the complex I 24 kDa subunit family.</text>
</comment>
<comment type="cofactor">
    <cofactor evidence="6">
        <name>[2Fe-2S] cluster</name>
        <dbReference type="ChEBI" id="CHEBI:190135"/>
    </cofactor>
</comment>
<dbReference type="CDD" id="cd03064">
    <property type="entry name" value="TRX_Fd_NuoE"/>
    <property type="match status" value="1"/>
</dbReference>
<evidence type="ECO:0000256" key="6">
    <source>
        <dbReference type="ARBA" id="ARBA00034078"/>
    </source>
</evidence>
<feature type="binding site" evidence="7">
    <location>
        <position position="72"/>
    </location>
    <ligand>
        <name>[2Fe-2S] cluster</name>
        <dbReference type="ChEBI" id="CHEBI:190135"/>
    </ligand>
</feature>
<evidence type="ECO:0000256" key="4">
    <source>
        <dbReference type="ARBA" id="ARBA00023004"/>
    </source>
</evidence>
<dbReference type="FunCoup" id="A0A0D2GFE2">
    <property type="interactions" value="438"/>
</dbReference>
<evidence type="ECO:0000256" key="2">
    <source>
        <dbReference type="ARBA" id="ARBA00022714"/>
    </source>
</evidence>
<sequence>MLKGFKGQKDLIPALQAVQKEYGYVPPQAVVQVAEHLKVFPSQIQGVLSFYSMFHTEPRGKNLVTVCRGTACHVRGGKGVLRVVQNELELKDGETDEDYRFTLETVACLGACALSPVMVVNGQVYGRLNPRRIQDTIDLYRQEEK</sequence>
<evidence type="ECO:0000256" key="5">
    <source>
        <dbReference type="ARBA" id="ARBA00023014"/>
    </source>
</evidence>
<dbReference type="InterPro" id="IPR036249">
    <property type="entry name" value="Thioredoxin-like_sf"/>
</dbReference>